<dbReference type="InterPro" id="IPR010260">
    <property type="entry name" value="AlpA"/>
</dbReference>
<proteinExistence type="predicted"/>
<protein>
    <submittedName>
        <fullName evidence="2">Uncharacterized protein</fullName>
    </submittedName>
</protein>
<dbReference type="AlphaFoldDB" id="A0A7R8WZH0"/>
<organism evidence="2">
    <name type="scientific">Cyprideis torosa</name>
    <dbReference type="NCBI Taxonomy" id="163714"/>
    <lineage>
        <taxon>Eukaryota</taxon>
        <taxon>Metazoa</taxon>
        <taxon>Ecdysozoa</taxon>
        <taxon>Arthropoda</taxon>
        <taxon>Crustacea</taxon>
        <taxon>Oligostraca</taxon>
        <taxon>Ostracoda</taxon>
        <taxon>Podocopa</taxon>
        <taxon>Podocopida</taxon>
        <taxon>Cytherocopina</taxon>
        <taxon>Cytheroidea</taxon>
        <taxon>Cytherideidae</taxon>
        <taxon>Cyprideis</taxon>
    </lineage>
</organism>
<feature type="non-terminal residue" evidence="2">
    <location>
        <position position="1"/>
    </location>
</feature>
<gene>
    <name evidence="2" type="ORF">CTOB1V02_LOCUS17493</name>
</gene>
<feature type="non-terminal residue" evidence="2">
    <location>
        <position position="80"/>
    </location>
</feature>
<evidence type="ECO:0000256" key="1">
    <source>
        <dbReference type="SAM" id="MobiDB-lite"/>
    </source>
</evidence>
<evidence type="ECO:0000313" key="2">
    <source>
        <dbReference type="EMBL" id="CAD7239678.1"/>
    </source>
</evidence>
<name>A0A7R8WZH0_9CRUS</name>
<feature type="region of interest" description="Disordered" evidence="1">
    <location>
        <begin position="1"/>
        <end position="24"/>
    </location>
</feature>
<reference evidence="2" key="1">
    <citation type="submission" date="2020-11" db="EMBL/GenBank/DDBJ databases">
        <authorList>
            <person name="Tran Van P."/>
        </authorList>
    </citation>
    <scope>NUCLEOTIDE SEQUENCE</scope>
</reference>
<feature type="compositionally biased region" description="Polar residues" evidence="1">
    <location>
        <begin position="1"/>
        <end position="15"/>
    </location>
</feature>
<dbReference type="EMBL" id="OB736429">
    <property type="protein sequence ID" value="CAD7239678.1"/>
    <property type="molecule type" value="Genomic_DNA"/>
</dbReference>
<dbReference type="Pfam" id="PF05930">
    <property type="entry name" value="Phage_AlpA"/>
    <property type="match status" value="1"/>
</dbReference>
<accession>A0A7R8WZH0</accession>
<sequence>ATGAASSSVQGTATPPEQPDQPDRFIRRPEVCHITSVPPSSITDLIRKGDFPAAYKLSERMAAWKLSEVTAWMNSRQRAV</sequence>
<dbReference type="Gene3D" id="1.10.238.160">
    <property type="match status" value="1"/>
</dbReference>